<dbReference type="GO" id="GO:0051782">
    <property type="term" value="P:negative regulation of cell division"/>
    <property type="evidence" value="ECO:0007669"/>
    <property type="project" value="TreeGrafter"/>
</dbReference>
<name>A0A6N9YL40_9ACTN</name>
<dbReference type="GO" id="GO:0005829">
    <property type="term" value="C:cytosol"/>
    <property type="evidence" value="ECO:0007669"/>
    <property type="project" value="TreeGrafter"/>
</dbReference>
<sequence>MIQSQFHDVRDAGSSPAGSAPKPIVVTTDDELLDDVLRLAAAAGAAVEVVPDPGAARARWAPAPMVVVGEDQADALAFLAPGRRPAVYLIGSDSNDPTVWRRAVAIGAEHVVFLPDDEAWLADRLADAAEGRGNDALVVGVIGGRGGAGASVLATALAVTASRRELSAMLVDLDPIGGGIDLVLGAEDTTGLRWPDLADSRGRLSARALQAELPGRHGLAVLSWDRGDLLAVSPESAHVVLAAASRACDLVTLDLPRRLDPAAEEAVAACTAVLLVVPAEVRAVAAASRVAATLTTMTGDVRVVCRGPAPNGLRGTDVAAALGLPLAVQMGPERRMSEQLDRGEAPGLDPRGPLAHAATELVEQFLSERQVSAA</sequence>
<evidence type="ECO:0000259" key="2">
    <source>
        <dbReference type="Pfam" id="PF26563"/>
    </source>
</evidence>
<dbReference type="Gene3D" id="3.40.50.300">
    <property type="entry name" value="P-loop containing nucleotide triphosphate hydrolases"/>
    <property type="match status" value="1"/>
</dbReference>
<dbReference type="RefSeq" id="WP_163818540.1">
    <property type="nucleotide sequence ID" value="NZ_JAAGOB010000005.1"/>
</dbReference>
<accession>A0A6N9YL40</accession>
<evidence type="ECO:0000313" key="4">
    <source>
        <dbReference type="Proteomes" id="UP000469185"/>
    </source>
</evidence>
<comment type="caution">
    <text evidence="3">The sequence shown here is derived from an EMBL/GenBank/DDBJ whole genome shotgun (WGS) entry which is preliminary data.</text>
</comment>
<reference evidence="3 4" key="1">
    <citation type="submission" date="2020-02" db="EMBL/GenBank/DDBJ databases">
        <authorList>
            <person name="Li X.-J."/>
            <person name="Feng X.-M."/>
        </authorList>
    </citation>
    <scope>NUCLEOTIDE SEQUENCE [LARGE SCALE GENOMIC DNA]</scope>
    <source>
        <strain evidence="3 4">CGMCC 4.7225</strain>
    </source>
</reference>
<dbReference type="AlphaFoldDB" id="A0A6N9YL40"/>
<dbReference type="GO" id="GO:0016887">
    <property type="term" value="F:ATP hydrolysis activity"/>
    <property type="evidence" value="ECO:0007669"/>
    <property type="project" value="TreeGrafter"/>
</dbReference>
<dbReference type="NCBIfam" id="TIGR03815">
    <property type="entry name" value="CpaE_hom_Actino"/>
    <property type="match status" value="1"/>
</dbReference>
<feature type="domain" description="Rv3660c-like CheY-like N-terminal" evidence="2">
    <location>
        <begin position="26"/>
        <end position="132"/>
    </location>
</feature>
<dbReference type="PANTHER" id="PTHR43384:SF11">
    <property type="entry name" value="SEPTUM SITE DETERMINING PROTEIN"/>
    <property type="match status" value="1"/>
</dbReference>
<dbReference type="InterPro" id="IPR027417">
    <property type="entry name" value="P-loop_NTPase"/>
</dbReference>
<proteinExistence type="predicted"/>
<feature type="region of interest" description="Disordered" evidence="1">
    <location>
        <begin position="1"/>
        <end position="23"/>
    </location>
</feature>
<dbReference type="SUPFAM" id="SSF52540">
    <property type="entry name" value="P-loop containing nucleoside triphosphate hydrolases"/>
    <property type="match status" value="1"/>
</dbReference>
<organism evidence="3 4">
    <name type="scientific">Phytoactinopolyspora alkaliphila</name>
    <dbReference type="NCBI Taxonomy" id="1783498"/>
    <lineage>
        <taxon>Bacteria</taxon>
        <taxon>Bacillati</taxon>
        <taxon>Actinomycetota</taxon>
        <taxon>Actinomycetes</taxon>
        <taxon>Jiangellales</taxon>
        <taxon>Jiangellaceae</taxon>
        <taxon>Phytoactinopolyspora</taxon>
    </lineage>
</organism>
<dbReference type="GO" id="GO:0005524">
    <property type="term" value="F:ATP binding"/>
    <property type="evidence" value="ECO:0007669"/>
    <property type="project" value="TreeGrafter"/>
</dbReference>
<dbReference type="Proteomes" id="UP000469185">
    <property type="component" value="Unassembled WGS sequence"/>
</dbReference>
<evidence type="ECO:0000256" key="1">
    <source>
        <dbReference type="SAM" id="MobiDB-lite"/>
    </source>
</evidence>
<keyword evidence="4" id="KW-1185">Reference proteome</keyword>
<dbReference type="EMBL" id="JAAGOB010000005">
    <property type="protein sequence ID" value="NED95756.1"/>
    <property type="molecule type" value="Genomic_DNA"/>
</dbReference>
<dbReference type="InterPro" id="IPR022521">
    <property type="entry name" value="Rv3660c"/>
</dbReference>
<dbReference type="GO" id="GO:0009898">
    <property type="term" value="C:cytoplasmic side of plasma membrane"/>
    <property type="evidence" value="ECO:0007669"/>
    <property type="project" value="TreeGrafter"/>
</dbReference>
<gene>
    <name evidence="3" type="ORF">G1H11_10570</name>
</gene>
<evidence type="ECO:0000313" key="3">
    <source>
        <dbReference type="EMBL" id="NED95756.1"/>
    </source>
</evidence>
<dbReference type="InterPro" id="IPR059050">
    <property type="entry name" value="Rv3660c_N"/>
</dbReference>
<dbReference type="Pfam" id="PF26563">
    <property type="entry name" value="Rv3660c_N"/>
    <property type="match status" value="1"/>
</dbReference>
<dbReference type="InterPro" id="IPR050625">
    <property type="entry name" value="ParA/MinD_ATPase"/>
</dbReference>
<protein>
    <recommendedName>
        <fullName evidence="2">Rv3660c-like CheY-like N-terminal domain-containing protein</fullName>
    </recommendedName>
</protein>
<dbReference type="PANTHER" id="PTHR43384">
    <property type="entry name" value="SEPTUM SITE-DETERMINING PROTEIN MIND HOMOLOG, CHLOROPLASTIC-RELATED"/>
    <property type="match status" value="1"/>
</dbReference>